<organism evidence="1 2">
    <name type="scientific">Lepidopterella palustris CBS 459.81</name>
    <dbReference type="NCBI Taxonomy" id="1314670"/>
    <lineage>
        <taxon>Eukaryota</taxon>
        <taxon>Fungi</taxon>
        <taxon>Dikarya</taxon>
        <taxon>Ascomycota</taxon>
        <taxon>Pezizomycotina</taxon>
        <taxon>Dothideomycetes</taxon>
        <taxon>Pleosporomycetidae</taxon>
        <taxon>Mytilinidiales</taxon>
        <taxon>Argynnaceae</taxon>
        <taxon>Lepidopterella</taxon>
    </lineage>
</organism>
<sequence>MAFHSQEGQGLKLMTPAEKMAENGKRMLRQLDENPLLKLLLQPNPPTEAPRAKCCADTQDCQHFHVYCLEKILDPWNAGRSWSWGL</sequence>
<name>A0A8E2EC59_9PEZI</name>
<reference evidence="1 2" key="1">
    <citation type="journal article" date="2016" name="Nat. Commun.">
        <title>Ectomycorrhizal ecology is imprinted in the genome of the dominant symbiotic fungus Cenococcum geophilum.</title>
        <authorList>
            <consortium name="DOE Joint Genome Institute"/>
            <person name="Peter M."/>
            <person name="Kohler A."/>
            <person name="Ohm R.A."/>
            <person name="Kuo A."/>
            <person name="Krutzmann J."/>
            <person name="Morin E."/>
            <person name="Arend M."/>
            <person name="Barry K.W."/>
            <person name="Binder M."/>
            <person name="Choi C."/>
            <person name="Clum A."/>
            <person name="Copeland A."/>
            <person name="Grisel N."/>
            <person name="Haridas S."/>
            <person name="Kipfer T."/>
            <person name="LaButti K."/>
            <person name="Lindquist E."/>
            <person name="Lipzen A."/>
            <person name="Maire R."/>
            <person name="Meier B."/>
            <person name="Mihaltcheva S."/>
            <person name="Molinier V."/>
            <person name="Murat C."/>
            <person name="Poggeler S."/>
            <person name="Quandt C.A."/>
            <person name="Sperisen C."/>
            <person name="Tritt A."/>
            <person name="Tisserant E."/>
            <person name="Crous P.W."/>
            <person name="Henrissat B."/>
            <person name="Nehls U."/>
            <person name="Egli S."/>
            <person name="Spatafora J.W."/>
            <person name="Grigoriev I.V."/>
            <person name="Martin F.M."/>
        </authorList>
    </citation>
    <scope>NUCLEOTIDE SEQUENCE [LARGE SCALE GENOMIC DNA]</scope>
    <source>
        <strain evidence="1 2">CBS 459.81</strain>
    </source>
</reference>
<protein>
    <submittedName>
        <fullName evidence="1">Uncharacterized protein</fullName>
    </submittedName>
</protein>
<keyword evidence="2" id="KW-1185">Reference proteome</keyword>
<dbReference type="Proteomes" id="UP000250266">
    <property type="component" value="Unassembled WGS sequence"/>
</dbReference>
<dbReference type="AlphaFoldDB" id="A0A8E2EC59"/>
<gene>
    <name evidence="1" type="ORF">K432DRAFT_381613</name>
</gene>
<proteinExistence type="predicted"/>
<accession>A0A8E2EC59</accession>
<feature type="non-terminal residue" evidence="1">
    <location>
        <position position="86"/>
    </location>
</feature>
<dbReference type="EMBL" id="KV744933">
    <property type="protein sequence ID" value="OCK81120.1"/>
    <property type="molecule type" value="Genomic_DNA"/>
</dbReference>
<evidence type="ECO:0000313" key="1">
    <source>
        <dbReference type="EMBL" id="OCK81120.1"/>
    </source>
</evidence>
<evidence type="ECO:0000313" key="2">
    <source>
        <dbReference type="Proteomes" id="UP000250266"/>
    </source>
</evidence>